<dbReference type="AlphaFoldDB" id="A0A918B2B8"/>
<comment type="caution">
    <text evidence="2">The sequence shown here is derived from an EMBL/GenBank/DDBJ whole genome shotgun (WGS) entry which is preliminary data.</text>
</comment>
<sequence>MTRTTASVTSRETAEGINRIEGYLLARAELLKAREEGEAFARRMPWLTTAQHEEVARLYAEERVEVSKRALRAVADRCVELRAEYTARYTRLRRRLLCASVASLVTAAALCAGVRIIAG</sequence>
<keyword evidence="3" id="KW-1185">Reference proteome</keyword>
<organism evidence="2 3">
    <name type="scientific">Streptomyces roseolilacinus</name>
    <dbReference type="NCBI Taxonomy" id="66904"/>
    <lineage>
        <taxon>Bacteria</taxon>
        <taxon>Bacillati</taxon>
        <taxon>Actinomycetota</taxon>
        <taxon>Actinomycetes</taxon>
        <taxon>Kitasatosporales</taxon>
        <taxon>Streptomycetaceae</taxon>
        <taxon>Streptomyces</taxon>
    </lineage>
</organism>
<dbReference type="RefSeq" id="WP_229840627.1">
    <property type="nucleotide sequence ID" value="NZ_BMSV01000008.1"/>
</dbReference>
<evidence type="ECO:0000313" key="3">
    <source>
        <dbReference type="Proteomes" id="UP000654123"/>
    </source>
</evidence>
<keyword evidence="1" id="KW-0472">Membrane</keyword>
<keyword evidence="1" id="KW-0812">Transmembrane</keyword>
<dbReference type="EMBL" id="BMSV01000008">
    <property type="protein sequence ID" value="GGQ18604.1"/>
    <property type="molecule type" value="Genomic_DNA"/>
</dbReference>
<accession>A0A918B2B8</accession>
<feature type="transmembrane region" description="Helical" evidence="1">
    <location>
        <begin position="96"/>
        <end position="118"/>
    </location>
</feature>
<dbReference type="Proteomes" id="UP000654123">
    <property type="component" value="Unassembled WGS sequence"/>
</dbReference>
<evidence type="ECO:0000256" key="1">
    <source>
        <dbReference type="SAM" id="Phobius"/>
    </source>
</evidence>
<proteinExistence type="predicted"/>
<evidence type="ECO:0000313" key="2">
    <source>
        <dbReference type="EMBL" id="GGQ18604.1"/>
    </source>
</evidence>
<evidence type="ECO:0008006" key="4">
    <source>
        <dbReference type="Google" id="ProtNLM"/>
    </source>
</evidence>
<protein>
    <recommendedName>
        <fullName evidence="4">Cytochrome C oxidase subunit I</fullName>
    </recommendedName>
</protein>
<name>A0A918B2B8_9ACTN</name>
<gene>
    <name evidence="2" type="ORF">GCM10010249_41520</name>
</gene>
<reference evidence="2" key="1">
    <citation type="journal article" date="2014" name="Int. J. Syst. Evol. Microbiol.">
        <title>Complete genome sequence of Corynebacterium casei LMG S-19264T (=DSM 44701T), isolated from a smear-ripened cheese.</title>
        <authorList>
            <consortium name="US DOE Joint Genome Institute (JGI-PGF)"/>
            <person name="Walter F."/>
            <person name="Albersmeier A."/>
            <person name="Kalinowski J."/>
            <person name="Ruckert C."/>
        </authorList>
    </citation>
    <scope>NUCLEOTIDE SEQUENCE</scope>
    <source>
        <strain evidence="2">JCM 4335</strain>
    </source>
</reference>
<reference evidence="2" key="2">
    <citation type="submission" date="2020-09" db="EMBL/GenBank/DDBJ databases">
        <authorList>
            <person name="Sun Q."/>
            <person name="Ohkuma M."/>
        </authorList>
    </citation>
    <scope>NUCLEOTIDE SEQUENCE</scope>
    <source>
        <strain evidence="2">JCM 4335</strain>
    </source>
</reference>
<keyword evidence="1" id="KW-1133">Transmembrane helix</keyword>